<keyword evidence="1" id="KW-0732">Signal</keyword>
<feature type="signal peptide" evidence="1">
    <location>
        <begin position="1"/>
        <end position="26"/>
    </location>
</feature>
<comment type="caution">
    <text evidence="2">The sequence shown here is derived from an EMBL/GenBank/DDBJ whole genome shotgun (WGS) entry which is preliminary data.</text>
</comment>
<feature type="chain" id="PRO_5040940695" description="Choice-of-anchor E domain-containing protein" evidence="1">
    <location>
        <begin position="27"/>
        <end position="168"/>
    </location>
</feature>
<name>A0A9X3I255_9FLAO</name>
<proteinExistence type="predicted"/>
<evidence type="ECO:0000256" key="1">
    <source>
        <dbReference type="SAM" id="SignalP"/>
    </source>
</evidence>
<accession>A0A9X3I255</accession>
<reference evidence="2" key="1">
    <citation type="submission" date="2022-11" db="EMBL/GenBank/DDBJ databases">
        <title>Salinimicrobium profundisediminis sp. nov., isolated from deep-sea sediment of the Mariana Trench.</title>
        <authorList>
            <person name="Fu H."/>
        </authorList>
    </citation>
    <scope>NUCLEOTIDE SEQUENCE</scope>
    <source>
        <strain evidence="2">MT39</strain>
    </source>
</reference>
<dbReference type="RefSeq" id="WP_266070641.1">
    <property type="nucleotide sequence ID" value="NZ_JAPJDA010000024.1"/>
</dbReference>
<keyword evidence="3" id="KW-1185">Reference proteome</keyword>
<protein>
    <recommendedName>
        <fullName evidence="4">Choice-of-anchor E domain-containing protein</fullName>
    </recommendedName>
</protein>
<dbReference type="AlphaFoldDB" id="A0A9X3I255"/>
<gene>
    <name evidence="2" type="ORF">OQ279_14105</name>
</gene>
<evidence type="ECO:0008006" key="4">
    <source>
        <dbReference type="Google" id="ProtNLM"/>
    </source>
</evidence>
<evidence type="ECO:0000313" key="2">
    <source>
        <dbReference type="EMBL" id="MCX2839284.1"/>
    </source>
</evidence>
<evidence type="ECO:0000313" key="3">
    <source>
        <dbReference type="Proteomes" id="UP001148482"/>
    </source>
</evidence>
<dbReference type="EMBL" id="JAPJDA010000024">
    <property type="protein sequence ID" value="MCX2839284.1"/>
    <property type="molecule type" value="Genomic_DNA"/>
</dbReference>
<dbReference type="Proteomes" id="UP001148482">
    <property type="component" value="Unassembled WGS sequence"/>
</dbReference>
<organism evidence="2 3">
    <name type="scientific">Salinimicrobium profundisediminis</name>
    <dbReference type="NCBI Taxonomy" id="2994553"/>
    <lineage>
        <taxon>Bacteria</taxon>
        <taxon>Pseudomonadati</taxon>
        <taxon>Bacteroidota</taxon>
        <taxon>Flavobacteriia</taxon>
        <taxon>Flavobacteriales</taxon>
        <taxon>Flavobacteriaceae</taxon>
        <taxon>Salinimicrobium</taxon>
    </lineage>
</organism>
<sequence length="168" mass="18454">MIKNITFSKIIGLTILCFSASFSALSQNTAVNFGELLNSPVTSSGQFSKNDVEELSGLIYDLNPTIFIGSSGYKILGEEAPVKAELSAGNFNRLSTANPGFNNVKLLKMKIESEADFNASFDLSRLQGFENLEYVFVECTFECSTTRIENMFSNIGNLKVLYIISTPE</sequence>